<organism evidence="8 9">
    <name type="scientific">Puccinia coronata f. sp. avenae</name>
    <dbReference type="NCBI Taxonomy" id="200324"/>
    <lineage>
        <taxon>Eukaryota</taxon>
        <taxon>Fungi</taxon>
        <taxon>Dikarya</taxon>
        <taxon>Basidiomycota</taxon>
        <taxon>Pucciniomycotina</taxon>
        <taxon>Pucciniomycetes</taxon>
        <taxon>Pucciniales</taxon>
        <taxon>Pucciniaceae</taxon>
        <taxon>Puccinia</taxon>
    </lineage>
</organism>
<dbReference type="GO" id="GO:0005634">
    <property type="term" value="C:nucleus"/>
    <property type="evidence" value="ECO:0007669"/>
    <property type="project" value="TreeGrafter"/>
</dbReference>
<dbReference type="GO" id="GO:0043161">
    <property type="term" value="P:proteasome-mediated ubiquitin-dependent protein catabolic process"/>
    <property type="evidence" value="ECO:0007669"/>
    <property type="project" value="TreeGrafter"/>
</dbReference>
<proteinExistence type="inferred from homology"/>
<keyword evidence="3" id="KW-0677">Repeat</keyword>
<dbReference type="PANTHER" id="PTHR22852">
    <property type="entry name" value="LETHAL 2 DENTICLELESS PROTEIN RETINOIC ACID-REGULATED NUCLEAR MATRIX-ASSOCIATED PROTEIN"/>
    <property type="match status" value="1"/>
</dbReference>
<evidence type="ECO:0000256" key="3">
    <source>
        <dbReference type="ARBA" id="ARBA00022737"/>
    </source>
</evidence>
<dbReference type="InterPro" id="IPR036322">
    <property type="entry name" value="WD40_repeat_dom_sf"/>
</dbReference>
<evidence type="ECO:0000256" key="2">
    <source>
        <dbReference type="ARBA" id="ARBA00022574"/>
    </source>
</evidence>
<dbReference type="Proteomes" id="UP000235392">
    <property type="component" value="Unassembled WGS sequence"/>
</dbReference>
<keyword evidence="2 6" id="KW-0853">WD repeat</keyword>
<dbReference type="InterPro" id="IPR020472">
    <property type="entry name" value="WD40_PAC1"/>
</dbReference>
<evidence type="ECO:0000313" key="9">
    <source>
        <dbReference type="Proteomes" id="UP000235392"/>
    </source>
</evidence>
<comment type="similarity">
    <text evidence="5">Belongs to the WD repeat cdt2 family.</text>
</comment>
<evidence type="ECO:0000256" key="4">
    <source>
        <dbReference type="ARBA" id="ARBA00022786"/>
    </source>
</evidence>
<keyword evidence="4" id="KW-0833">Ubl conjugation pathway</keyword>
<evidence type="ECO:0000313" key="8">
    <source>
        <dbReference type="EMBL" id="PLW15870.1"/>
    </source>
</evidence>
<dbReference type="InterPro" id="IPR015943">
    <property type="entry name" value="WD40/YVTN_repeat-like_dom_sf"/>
</dbReference>
<evidence type="ECO:0000256" key="5">
    <source>
        <dbReference type="ARBA" id="ARBA00038344"/>
    </source>
</evidence>
<feature type="repeat" description="WD" evidence="6">
    <location>
        <begin position="344"/>
        <end position="379"/>
    </location>
</feature>
<dbReference type="SMART" id="SM00320">
    <property type="entry name" value="WD40"/>
    <property type="match status" value="7"/>
</dbReference>
<dbReference type="PROSITE" id="PS00678">
    <property type="entry name" value="WD_REPEATS_1"/>
    <property type="match status" value="1"/>
</dbReference>
<accession>A0A2N5SRQ3</accession>
<evidence type="ECO:0000256" key="1">
    <source>
        <dbReference type="ARBA" id="ARBA00004906"/>
    </source>
</evidence>
<dbReference type="PANTHER" id="PTHR22852:SF0">
    <property type="entry name" value="DENTICLELESS PROTEIN HOMOLOG"/>
    <property type="match status" value="1"/>
</dbReference>
<feature type="compositionally biased region" description="Polar residues" evidence="7">
    <location>
        <begin position="29"/>
        <end position="39"/>
    </location>
</feature>
<dbReference type="PROSITE" id="PS50082">
    <property type="entry name" value="WD_REPEATS_2"/>
    <property type="match status" value="1"/>
</dbReference>
<evidence type="ECO:0000256" key="7">
    <source>
        <dbReference type="SAM" id="MobiDB-lite"/>
    </source>
</evidence>
<comment type="caution">
    <text evidence="8">The sequence shown here is derived from an EMBL/GenBank/DDBJ whole genome shotgun (WGS) entry which is preliminary data.</text>
</comment>
<comment type="pathway">
    <text evidence="1">Protein modification; protein ubiquitination.</text>
</comment>
<dbReference type="PROSITE" id="PS50294">
    <property type="entry name" value="WD_REPEATS_REGION"/>
    <property type="match status" value="1"/>
</dbReference>
<sequence length="671" mass="75084">MSFLWSDLSHSNPPSSPIPGPSEIRNRHPTNQRNDLVQKQTLQEEQEEDEEETLLGAYPTPPVSENEPLIPRPSSSRHRPRLRTGSNSIRTFPRTYRQATLPECLNRCASSPLGDRNVELEPFDDFERPILAPLLFNNDTRLSKRLKYDDPLTDQNSHQLLPSAHVEEYPTSELDFFDSLSSSPRHHPPRSNRSRILQPACDPMHFELAHKRSDVEPRRMKRIESLRSDPETQIIKMWNPEYDNGQEFPFSLCFNHAAKAGDSGRPPATGELMATASALGTISLYNPSLTGSVEHLMPIATFQGVQNGIFALCFSPSDVMLATGSGAQVSEIFDVETGNVLGRLHDHTGTVKTVEFSSFNEQIIVTGSRDGSIKIWDLRITGTQINQDGSHIYPPVMTIRNAHDEKYTGRKRRKGVHLPSVSAVLWSRIAEHQLFSAGSANGLVKLWDVRKKSPFTSKAHPVPTDQSIEQSGHTFLDDEFEQAVTLDNPQRPHGISSLVASSDGARIYSLGTDSTIRTHDGLYLSRPPTSQFRPFRHASMITTSLYLKLCLSSDDRYLGCSSSTGEIFLWDTRLSAPDMGRRCQPAHLEPPARFLDFPTHEDGRATRCGTSLFHNTQHQHPVVLAGHNKEVCGLDFWRQGLGSCSDDSSIRIWSYSDALLFPLSSTANNQY</sequence>
<protein>
    <submittedName>
        <fullName evidence="8">Uncharacterized protein</fullName>
    </submittedName>
</protein>
<dbReference type="Gene3D" id="2.130.10.10">
    <property type="entry name" value="YVTN repeat-like/Quinoprotein amine dehydrogenase"/>
    <property type="match status" value="2"/>
</dbReference>
<dbReference type="EMBL" id="PGCI01000786">
    <property type="protein sequence ID" value="PLW15870.1"/>
    <property type="molecule type" value="Genomic_DNA"/>
</dbReference>
<dbReference type="InterPro" id="IPR051865">
    <property type="entry name" value="WD-repeat_CDT2_adapter"/>
</dbReference>
<dbReference type="Pfam" id="PF00400">
    <property type="entry name" value="WD40"/>
    <property type="match status" value="3"/>
</dbReference>
<dbReference type="PRINTS" id="PR00320">
    <property type="entry name" value="GPROTEINBRPT"/>
</dbReference>
<evidence type="ECO:0000256" key="6">
    <source>
        <dbReference type="PROSITE-ProRule" id="PRU00221"/>
    </source>
</evidence>
<dbReference type="AlphaFoldDB" id="A0A2N5SRQ3"/>
<gene>
    <name evidence="8" type="ORF">PCASD_19712</name>
</gene>
<reference evidence="8 9" key="1">
    <citation type="submission" date="2017-11" db="EMBL/GenBank/DDBJ databases">
        <title>De novo assembly and phasing of dikaryotic genomes from two isolates of Puccinia coronata f. sp. avenae, the causal agent of oat crown rust.</title>
        <authorList>
            <person name="Miller M.E."/>
            <person name="Zhang Y."/>
            <person name="Omidvar V."/>
            <person name="Sperschneider J."/>
            <person name="Schwessinger B."/>
            <person name="Raley C."/>
            <person name="Palmer J.M."/>
            <person name="Garnica D."/>
            <person name="Upadhyaya N."/>
            <person name="Rathjen J."/>
            <person name="Taylor J.M."/>
            <person name="Park R.F."/>
            <person name="Dodds P.N."/>
            <person name="Hirsch C.D."/>
            <person name="Kianian S.F."/>
            <person name="Figueroa M."/>
        </authorList>
    </citation>
    <scope>NUCLEOTIDE SEQUENCE [LARGE SCALE GENOMIC DNA]</scope>
    <source>
        <strain evidence="8">12SD80</strain>
    </source>
</reference>
<dbReference type="SUPFAM" id="SSF50978">
    <property type="entry name" value="WD40 repeat-like"/>
    <property type="match status" value="1"/>
</dbReference>
<name>A0A2N5SRQ3_9BASI</name>
<dbReference type="InterPro" id="IPR001680">
    <property type="entry name" value="WD40_rpt"/>
</dbReference>
<dbReference type="GO" id="GO:0030674">
    <property type="term" value="F:protein-macromolecule adaptor activity"/>
    <property type="evidence" value="ECO:0007669"/>
    <property type="project" value="TreeGrafter"/>
</dbReference>
<feature type="region of interest" description="Disordered" evidence="7">
    <location>
        <begin position="1"/>
        <end position="89"/>
    </location>
</feature>
<dbReference type="InterPro" id="IPR019775">
    <property type="entry name" value="WD40_repeat_CS"/>
</dbReference>
<feature type="compositionally biased region" description="Acidic residues" evidence="7">
    <location>
        <begin position="44"/>
        <end position="53"/>
    </location>
</feature>